<proteinExistence type="inferred from homology"/>
<dbReference type="GO" id="GO:0005524">
    <property type="term" value="F:ATP binding"/>
    <property type="evidence" value="ECO:0007669"/>
    <property type="project" value="UniProtKB-KW"/>
</dbReference>
<dbReference type="GO" id="GO:0016020">
    <property type="term" value="C:membrane"/>
    <property type="evidence" value="ECO:0007669"/>
    <property type="project" value="InterPro"/>
</dbReference>
<dbReference type="PANTHER" id="PTHR43869">
    <property type="entry name" value="GLYCINE BETAINE/PROLINE BETAINE TRANSPORT SYSTEM ATP-BINDING PROTEIN PROV"/>
    <property type="match status" value="1"/>
</dbReference>
<evidence type="ECO:0000259" key="5">
    <source>
        <dbReference type="PROSITE" id="PS50893"/>
    </source>
</evidence>
<dbReference type="CDD" id="cd03294">
    <property type="entry name" value="ABC_Pro_Gly_Betaine"/>
    <property type="match status" value="1"/>
</dbReference>
<dbReference type="Proteomes" id="UP000663722">
    <property type="component" value="Chromosome"/>
</dbReference>
<dbReference type="InterPro" id="IPR046342">
    <property type="entry name" value="CBS_dom_sf"/>
</dbReference>
<comment type="similarity">
    <text evidence="1">Belongs to the ABC transporter superfamily.</text>
</comment>
<dbReference type="PROSITE" id="PS00211">
    <property type="entry name" value="ABC_TRANSPORTER_1"/>
    <property type="match status" value="1"/>
</dbReference>
<dbReference type="InterPro" id="IPR027417">
    <property type="entry name" value="P-loop_NTPase"/>
</dbReference>
<dbReference type="KEGG" id="dmm:dnm_019330"/>
<dbReference type="GO" id="GO:0016887">
    <property type="term" value="F:ATP hydrolysis activity"/>
    <property type="evidence" value="ECO:0007669"/>
    <property type="project" value="InterPro"/>
</dbReference>
<organism evidence="6 7">
    <name type="scientific">Desulfonema magnum</name>
    <dbReference type="NCBI Taxonomy" id="45655"/>
    <lineage>
        <taxon>Bacteria</taxon>
        <taxon>Pseudomonadati</taxon>
        <taxon>Thermodesulfobacteriota</taxon>
        <taxon>Desulfobacteria</taxon>
        <taxon>Desulfobacterales</taxon>
        <taxon>Desulfococcaceae</taxon>
        <taxon>Desulfonema</taxon>
    </lineage>
</organism>
<dbReference type="AlphaFoldDB" id="A0A975GLJ6"/>
<dbReference type="InterPro" id="IPR017871">
    <property type="entry name" value="ABC_transporter-like_CS"/>
</dbReference>
<feature type="domain" description="ABC transporter" evidence="5">
    <location>
        <begin position="35"/>
        <end position="296"/>
    </location>
</feature>
<dbReference type="InterPro" id="IPR003439">
    <property type="entry name" value="ABC_transporter-like_ATP-bd"/>
</dbReference>
<gene>
    <name evidence="6" type="ORF">dnm_019330</name>
</gene>
<dbReference type="GO" id="GO:0031460">
    <property type="term" value="P:glycine betaine transport"/>
    <property type="evidence" value="ECO:0007669"/>
    <property type="project" value="InterPro"/>
</dbReference>
<protein>
    <submittedName>
        <fullName evidence="6">Glycine betaine/proline betaine transport system, ATP-binding protein</fullName>
    </submittedName>
</protein>
<dbReference type="SUPFAM" id="SSF54631">
    <property type="entry name" value="CBS-domain pair"/>
    <property type="match status" value="1"/>
</dbReference>
<dbReference type="InterPro" id="IPR003593">
    <property type="entry name" value="AAA+_ATPase"/>
</dbReference>
<dbReference type="EMBL" id="CP061800">
    <property type="protein sequence ID" value="QTA85916.1"/>
    <property type="molecule type" value="Genomic_DNA"/>
</dbReference>
<dbReference type="PANTHER" id="PTHR43869:SF1">
    <property type="entry name" value="GLYCINE BETAINE_PROLINE BETAINE TRANSPORT SYSTEM ATP-BINDING PROTEIN PROV"/>
    <property type="match status" value="1"/>
</dbReference>
<evidence type="ECO:0000256" key="2">
    <source>
        <dbReference type="ARBA" id="ARBA00022448"/>
    </source>
</evidence>
<dbReference type="GO" id="GO:0006970">
    <property type="term" value="P:response to osmotic stress"/>
    <property type="evidence" value="ECO:0007669"/>
    <property type="project" value="UniProtKB-ARBA"/>
</dbReference>
<dbReference type="FunFam" id="3.40.50.300:FF:000201">
    <property type="entry name" value="Glycine betaine/L-proline ABC transporter ATP-binding protein"/>
    <property type="match status" value="1"/>
</dbReference>
<dbReference type="Gene3D" id="3.10.580.10">
    <property type="entry name" value="CBS-domain"/>
    <property type="match status" value="1"/>
</dbReference>
<dbReference type="InterPro" id="IPR051921">
    <property type="entry name" value="ABC_osmolyte_uptake_ATP-bind"/>
</dbReference>
<dbReference type="Pfam" id="PF00005">
    <property type="entry name" value="ABC_tran"/>
    <property type="match status" value="1"/>
</dbReference>
<evidence type="ECO:0000256" key="4">
    <source>
        <dbReference type="ARBA" id="ARBA00022840"/>
    </source>
</evidence>
<keyword evidence="4 6" id="KW-0067">ATP-binding</keyword>
<keyword evidence="3" id="KW-0547">Nucleotide-binding</keyword>
<name>A0A975GLJ6_9BACT</name>
<dbReference type="Gene3D" id="3.40.50.300">
    <property type="entry name" value="P-loop containing nucleotide triphosphate hydrolases"/>
    <property type="match status" value="1"/>
</dbReference>
<reference evidence="6" key="1">
    <citation type="journal article" date="2021" name="Microb. Physiol.">
        <title>Proteogenomic Insights into the Physiology of Marine, Sulfate-Reducing, Filamentous Desulfonema limicola and Desulfonema magnum.</title>
        <authorList>
            <person name="Schnaars V."/>
            <person name="Wohlbrand L."/>
            <person name="Scheve S."/>
            <person name="Hinrichs C."/>
            <person name="Reinhardt R."/>
            <person name="Rabus R."/>
        </authorList>
    </citation>
    <scope>NUCLEOTIDE SEQUENCE</scope>
    <source>
        <strain evidence="6">4be13</strain>
    </source>
</reference>
<dbReference type="SMART" id="SM00382">
    <property type="entry name" value="AAA"/>
    <property type="match status" value="1"/>
</dbReference>
<keyword evidence="2" id="KW-0813">Transport</keyword>
<dbReference type="InterPro" id="IPR005892">
    <property type="entry name" value="Gly-betaine_transp_ATP-bd"/>
</dbReference>
<evidence type="ECO:0000256" key="3">
    <source>
        <dbReference type="ARBA" id="ARBA00022741"/>
    </source>
</evidence>
<dbReference type="SUPFAM" id="SSF52540">
    <property type="entry name" value="P-loop containing nucleoside triphosphate hydrolases"/>
    <property type="match status" value="1"/>
</dbReference>
<dbReference type="NCBIfam" id="TIGR01186">
    <property type="entry name" value="proV"/>
    <property type="match status" value="1"/>
</dbReference>
<evidence type="ECO:0000313" key="6">
    <source>
        <dbReference type="EMBL" id="QTA85916.1"/>
    </source>
</evidence>
<evidence type="ECO:0000256" key="1">
    <source>
        <dbReference type="ARBA" id="ARBA00005417"/>
    </source>
</evidence>
<sequence length="428" mass="49078">MVKGDYQRIIRHCIKGEEKFMEHKKTEPENSETILRVEDVWKIFGKDTDVRNLLSSDIRNASKEEINKTRCVLGLRNISFNVRRGEFFVIMGLSGSGKSTLIRCLIRLINPSAGKIIVNNEDICAFDKEQLMNFRRYTTAMVFQHFGLLPHYTVLDNVAYGLKVRGMSKEDRYERAREAIETVGLKEWEDYLPSSLSGGMQQRVGMARALAQEPEILLLDEPFSGLDPLIRRQMQDELVDLQVSLQKTMIFVTHDLDEALKFGDRIAIMKDGEIIQLGTPEEIIATPENDYVRDFVQDASPAKVLTSGQIMKEPDLLIHEWQGPQATRHMFRSAKDEFAFFIKRNREFVGIITRNDVRELARKKQGALHDILITDVPVCGPDTIVEELFPLATSSPYPITVIDENKKFMGIIYNHTIIDSMYQDTEVE</sequence>
<keyword evidence="7" id="KW-1185">Reference proteome</keyword>
<accession>A0A975GLJ6</accession>
<evidence type="ECO:0000313" key="7">
    <source>
        <dbReference type="Proteomes" id="UP000663722"/>
    </source>
</evidence>
<dbReference type="PROSITE" id="PS50893">
    <property type="entry name" value="ABC_TRANSPORTER_2"/>
    <property type="match status" value="1"/>
</dbReference>